<dbReference type="EMBL" id="SDDZ01000014">
    <property type="protein sequence ID" value="RXJ45413.1"/>
    <property type="molecule type" value="Genomic_DNA"/>
</dbReference>
<dbReference type="AlphaFoldDB" id="A0A4V1LMI7"/>
<organism evidence="7 8">
    <name type="scientific">Gelidibacter gilvus</name>
    <dbReference type="NCBI Taxonomy" id="59602"/>
    <lineage>
        <taxon>Bacteria</taxon>
        <taxon>Pseudomonadati</taxon>
        <taxon>Bacteroidota</taxon>
        <taxon>Flavobacteriia</taxon>
        <taxon>Flavobacteriales</taxon>
        <taxon>Flavobacteriaceae</taxon>
        <taxon>Gelidibacter</taxon>
    </lineage>
</organism>
<dbReference type="Pfam" id="PF02388">
    <property type="entry name" value="FemAB"/>
    <property type="match status" value="1"/>
</dbReference>
<dbReference type="InterPro" id="IPR003447">
    <property type="entry name" value="FEMABX"/>
</dbReference>
<dbReference type="PROSITE" id="PS51191">
    <property type="entry name" value="FEMABX"/>
    <property type="match status" value="1"/>
</dbReference>
<keyword evidence="4" id="KW-0573">Peptidoglycan synthesis</keyword>
<dbReference type="Gene3D" id="3.40.630.30">
    <property type="match status" value="2"/>
</dbReference>
<comment type="similarity">
    <text evidence="1">Belongs to the FemABX family.</text>
</comment>
<evidence type="ECO:0000256" key="1">
    <source>
        <dbReference type="ARBA" id="ARBA00009943"/>
    </source>
</evidence>
<dbReference type="InterPro" id="IPR016181">
    <property type="entry name" value="Acyl_CoA_acyltransferase"/>
</dbReference>
<dbReference type="InterPro" id="IPR050644">
    <property type="entry name" value="PG_Glycine_Bridge_Synth"/>
</dbReference>
<name>A0A4V1LMI7_9FLAO</name>
<dbReference type="OrthoDB" id="1112315at2"/>
<dbReference type="PANTHER" id="PTHR36174">
    <property type="entry name" value="LIPID II:GLYCINE GLYCYLTRANSFERASE"/>
    <property type="match status" value="1"/>
</dbReference>
<keyword evidence="5" id="KW-0012">Acyltransferase</keyword>
<gene>
    <name evidence="7" type="ORF">ESZ48_16480</name>
</gene>
<dbReference type="GO" id="GO:0008360">
    <property type="term" value="P:regulation of cell shape"/>
    <property type="evidence" value="ECO:0007669"/>
    <property type="project" value="UniProtKB-KW"/>
</dbReference>
<dbReference type="Proteomes" id="UP000289792">
    <property type="component" value="Unassembled WGS sequence"/>
</dbReference>
<evidence type="ECO:0000313" key="8">
    <source>
        <dbReference type="Proteomes" id="UP000289792"/>
    </source>
</evidence>
<dbReference type="RefSeq" id="WP_129018601.1">
    <property type="nucleotide sequence ID" value="NZ_SDDZ01000014.1"/>
</dbReference>
<sequence length="357" mass="41604">MEVIYTKDKEWLDKWDTYVAEKPRASHLMTTDWLKSYSSYGFDYEVGIVIENNKIIGGFGSVIPKVLFFKFYIIPHGPIVNKGYEYYVEALLKDLYLRAKELRCCYAQISLPISSTNKIKDHVFNPAEVKFIRNNFKSGKLFNYVYCSYGLNWMDFTEHPNTDSYLKTLSSKVRQYVRLPYKKNTEIINVTSQIELKKGYNVFEFNANELGYKIRAFKDIKDSILGLIDSKRGFFLNIYVDGEVKASGFYILAGGHITNVLAGVIKEKPDLKLGYMLQWEAVKKSFDLGYKGYNISMGGSEGVKEFKKRFGADAMFYEDPHFYVILKPLMFNVYLKFEKYMKPYKSQISRVLSKFKK</sequence>
<evidence type="ECO:0000313" key="7">
    <source>
        <dbReference type="EMBL" id="RXJ45413.1"/>
    </source>
</evidence>
<reference evidence="7 8" key="1">
    <citation type="submission" date="2019-01" db="EMBL/GenBank/DDBJ databases">
        <title>Genome sequence of the Antarctic species Gelidibacter gilvus ACAM 158(T).</title>
        <authorList>
            <person name="Bowman J.P."/>
        </authorList>
    </citation>
    <scope>NUCLEOTIDE SEQUENCE [LARGE SCALE GENOMIC DNA]</scope>
    <source>
        <strain evidence="7 8">IC158</strain>
    </source>
</reference>
<evidence type="ECO:0000256" key="5">
    <source>
        <dbReference type="ARBA" id="ARBA00023315"/>
    </source>
</evidence>
<evidence type="ECO:0000256" key="4">
    <source>
        <dbReference type="ARBA" id="ARBA00022984"/>
    </source>
</evidence>
<dbReference type="GO" id="GO:0016755">
    <property type="term" value="F:aminoacyltransferase activity"/>
    <property type="evidence" value="ECO:0007669"/>
    <property type="project" value="InterPro"/>
</dbReference>
<protein>
    <submittedName>
        <fullName evidence="7">Peptidoglycan bridge formation glycyltransferase FemA/FemB family protein</fullName>
    </submittedName>
</protein>
<keyword evidence="8" id="KW-1185">Reference proteome</keyword>
<evidence type="ECO:0000256" key="2">
    <source>
        <dbReference type="ARBA" id="ARBA00022679"/>
    </source>
</evidence>
<evidence type="ECO:0000256" key="6">
    <source>
        <dbReference type="ARBA" id="ARBA00023316"/>
    </source>
</evidence>
<keyword evidence="3" id="KW-0133">Cell shape</keyword>
<keyword evidence="2 7" id="KW-0808">Transferase</keyword>
<dbReference type="GO" id="GO:0071555">
    <property type="term" value="P:cell wall organization"/>
    <property type="evidence" value="ECO:0007669"/>
    <property type="project" value="UniProtKB-KW"/>
</dbReference>
<proteinExistence type="inferred from homology"/>
<evidence type="ECO:0000256" key="3">
    <source>
        <dbReference type="ARBA" id="ARBA00022960"/>
    </source>
</evidence>
<dbReference type="PANTHER" id="PTHR36174:SF1">
    <property type="entry name" value="LIPID II:GLYCINE GLYCYLTRANSFERASE"/>
    <property type="match status" value="1"/>
</dbReference>
<keyword evidence="6" id="KW-0961">Cell wall biogenesis/degradation</keyword>
<accession>A0A4V1LMI7</accession>
<dbReference type="GO" id="GO:0009252">
    <property type="term" value="P:peptidoglycan biosynthetic process"/>
    <property type="evidence" value="ECO:0007669"/>
    <property type="project" value="UniProtKB-KW"/>
</dbReference>
<dbReference type="SUPFAM" id="SSF55729">
    <property type="entry name" value="Acyl-CoA N-acyltransferases (Nat)"/>
    <property type="match status" value="2"/>
</dbReference>
<comment type="caution">
    <text evidence="7">The sequence shown here is derived from an EMBL/GenBank/DDBJ whole genome shotgun (WGS) entry which is preliminary data.</text>
</comment>